<dbReference type="EMBL" id="MLJW01001212">
    <property type="protein sequence ID" value="OIQ79445.1"/>
    <property type="molecule type" value="Genomic_DNA"/>
</dbReference>
<dbReference type="InterPro" id="IPR014001">
    <property type="entry name" value="Helicase_ATP-bd"/>
</dbReference>
<dbReference type="PANTHER" id="PTHR11274">
    <property type="entry name" value="RAD25/XP-B DNA REPAIR HELICASE"/>
    <property type="match status" value="1"/>
</dbReference>
<keyword evidence="1" id="KW-0547">Nucleotide-binding</keyword>
<dbReference type="SMART" id="SM00487">
    <property type="entry name" value="DEXDc"/>
    <property type="match status" value="1"/>
</dbReference>
<dbReference type="GO" id="GO:0005524">
    <property type="term" value="F:ATP binding"/>
    <property type="evidence" value="ECO:0007669"/>
    <property type="project" value="UniProtKB-KW"/>
</dbReference>
<sequence>MKEWEARLARLEAECKELRQENASLRKQLGLEPRVVPEPPQPIAEPELPSIPLPAKVDLDTDAKIQLFRSLFRGREDIYPIRWESRNGRSGYSPACDNEWITGLCEKPRIKCSDCNNRKLLTITDQTIYDHLSGRKVIGTYALLTDDTCWFLAVDFDGDHWQEDATAFMRTATQNGIPASLEISRSGDGAHVWVFFSSSVPASTARRLGSALITLTCSGERLLSLQSYDRLFPNQDSMPKGGFGNLIALPLQKAPREKGCSVFVNESLTPYPDQWAYLASVQRVSLMKAERVIQSVNMEGGVLGVKFVSIDEGTDDPWTLPPSRRLDDKPIDGPFPKAIEIVMANMAFIPKEGLPTALINKIVRSAAFQNPEFYKTQKMRRSTFGIPRIIGCAEDFSKHIALPRGRVDEAILLMETLGIDVKIRDERFKGDTIDVSFQGELRPEQTLAVREMIRHDTGVLCAPTAFGKTVAATAIIAERKVSTLILVHRTQLMDQWASRLSNFLGIDEKRIGKLGGGKRKSGGFIDIALMQSLNRKGAVDDCIANYGQIIVDECHHLSAFSFEQILKAAKARYVLGLTATPVRRDGHHPIIFMQCGPIRYRSNEKHQHRPFDHEVIPRNTGFRMSAGTDAIHEIYAFIANSQERNKQIVQDVKAAMAIGRSPLVLTERKDHLFLLAEQLKGCTEHIITLYGGMGTKQRRLEMEKLTSLPVGTTRLILATGKLIGEGFDDSQLDTLFLAMPISWRGTLQQYAGRLHRLHDGKKVVQIYDYIDENLPVLMRMFDKRMQGYRAMGYTNRQ</sequence>
<dbReference type="Gene3D" id="3.40.50.300">
    <property type="entry name" value="P-loop containing nucleotide triphosphate hydrolases"/>
    <property type="match status" value="2"/>
</dbReference>
<name>A0A1J5QU69_9ZZZZ</name>
<dbReference type="InterPro" id="IPR050615">
    <property type="entry name" value="ATP-dep_DNA_Helicase"/>
</dbReference>
<dbReference type="InterPro" id="IPR054347">
    <property type="entry name" value="TOTE_primase"/>
</dbReference>
<keyword evidence="2" id="KW-0378">Hydrolase</keyword>
<gene>
    <name evidence="8" type="ORF">GALL_388190</name>
</gene>
<dbReference type="CDD" id="cd18785">
    <property type="entry name" value="SF2_C"/>
    <property type="match status" value="1"/>
</dbReference>
<proteinExistence type="predicted"/>
<feature type="region of interest" description="Disordered" evidence="6">
    <location>
        <begin position="30"/>
        <end position="49"/>
    </location>
</feature>
<feature type="coiled-coil region" evidence="5">
    <location>
        <begin position="1"/>
        <end position="28"/>
    </location>
</feature>
<protein>
    <submittedName>
        <fullName evidence="8">Type III restriction enzyme, res subunit</fullName>
    </submittedName>
</protein>
<dbReference type="InterPro" id="IPR006935">
    <property type="entry name" value="Helicase/UvrB_N"/>
</dbReference>
<evidence type="ECO:0000256" key="4">
    <source>
        <dbReference type="ARBA" id="ARBA00022840"/>
    </source>
</evidence>
<dbReference type="GO" id="GO:0016787">
    <property type="term" value="F:hydrolase activity"/>
    <property type="evidence" value="ECO:0007669"/>
    <property type="project" value="UniProtKB-KW"/>
</dbReference>
<accession>A0A1J5QU69</accession>
<dbReference type="AlphaFoldDB" id="A0A1J5QU69"/>
<organism evidence="8">
    <name type="scientific">mine drainage metagenome</name>
    <dbReference type="NCBI Taxonomy" id="410659"/>
    <lineage>
        <taxon>unclassified sequences</taxon>
        <taxon>metagenomes</taxon>
        <taxon>ecological metagenomes</taxon>
    </lineage>
</organism>
<reference evidence="8" key="1">
    <citation type="submission" date="2016-10" db="EMBL/GenBank/DDBJ databases">
        <title>Sequence of Gallionella enrichment culture.</title>
        <authorList>
            <person name="Poehlein A."/>
            <person name="Muehling M."/>
            <person name="Daniel R."/>
        </authorList>
    </citation>
    <scope>NUCLEOTIDE SEQUENCE</scope>
</reference>
<dbReference type="Pfam" id="PF22548">
    <property type="entry name" value="AEP-TOTE"/>
    <property type="match status" value="1"/>
</dbReference>
<dbReference type="GO" id="GO:0003677">
    <property type="term" value="F:DNA binding"/>
    <property type="evidence" value="ECO:0007669"/>
    <property type="project" value="InterPro"/>
</dbReference>
<keyword evidence="4" id="KW-0067">ATP-binding</keyword>
<dbReference type="SUPFAM" id="SSF52540">
    <property type="entry name" value="P-loop containing nucleoside triphosphate hydrolases"/>
    <property type="match status" value="2"/>
</dbReference>
<keyword evidence="5" id="KW-0175">Coiled coil</keyword>
<evidence type="ECO:0000256" key="2">
    <source>
        <dbReference type="ARBA" id="ARBA00022801"/>
    </source>
</evidence>
<evidence type="ECO:0000256" key="3">
    <source>
        <dbReference type="ARBA" id="ARBA00022806"/>
    </source>
</evidence>
<evidence type="ECO:0000256" key="6">
    <source>
        <dbReference type="SAM" id="MobiDB-lite"/>
    </source>
</evidence>
<evidence type="ECO:0000256" key="1">
    <source>
        <dbReference type="ARBA" id="ARBA00022741"/>
    </source>
</evidence>
<evidence type="ECO:0000313" key="8">
    <source>
        <dbReference type="EMBL" id="OIQ79445.1"/>
    </source>
</evidence>
<feature type="domain" description="Helicase ATP-binding" evidence="7">
    <location>
        <begin position="449"/>
        <end position="599"/>
    </location>
</feature>
<dbReference type="InterPro" id="IPR027417">
    <property type="entry name" value="P-loop_NTPase"/>
</dbReference>
<evidence type="ECO:0000256" key="5">
    <source>
        <dbReference type="SAM" id="Coils"/>
    </source>
</evidence>
<dbReference type="PANTHER" id="PTHR11274:SF0">
    <property type="entry name" value="GENERAL TRANSCRIPTION AND DNA REPAIR FACTOR IIH HELICASE SUBUNIT XPB"/>
    <property type="match status" value="1"/>
</dbReference>
<dbReference type="PROSITE" id="PS51192">
    <property type="entry name" value="HELICASE_ATP_BIND_1"/>
    <property type="match status" value="1"/>
</dbReference>
<dbReference type="GO" id="GO:0004386">
    <property type="term" value="F:helicase activity"/>
    <property type="evidence" value="ECO:0007669"/>
    <property type="project" value="UniProtKB-KW"/>
</dbReference>
<dbReference type="CDD" id="cd17926">
    <property type="entry name" value="DEXHc_RE"/>
    <property type="match status" value="1"/>
</dbReference>
<keyword evidence="3" id="KW-0347">Helicase</keyword>
<comment type="caution">
    <text evidence="8">The sequence shown here is derived from an EMBL/GenBank/DDBJ whole genome shotgun (WGS) entry which is preliminary data.</text>
</comment>
<dbReference type="Pfam" id="PF04851">
    <property type="entry name" value="ResIII"/>
    <property type="match status" value="1"/>
</dbReference>
<evidence type="ECO:0000259" key="7">
    <source>
        <dbReference type="PROSITE" id="PS51192"/>
    </source>
</evidence>